<evidence type="ECO:0000313" key="16">
    <source>
        <dbReference type="EMBL" id="HIW09626.1"/>
    </source>
</evidence>
<dbReference type="InterPro" id="IPR005215">
    <property type="entry name" value="Trig_fac"/>
</dbReference>
<evidence type="ECO:0000256" key="5">
    <source>
        <dbReference type="ARBA" id="ARBA00022618"/>
    </source>
</evidence>
<reference evidence="16" key="2">
    <citation type="submission" date="2021-04" db="EMBL/GenBank/DDBJ databases">
        <authorList>
            <person name="Gilroy R."/>
        </authorList>
    </citation>
    <scope>NUCLEOTIDE SEQUENCE</scope>
    <source>
        <strain evidence="16">ChiHcolR34-3080</strain>
    </source>
</reference>
<proteinExistence type="inferred from homology"/>
<name>A0A9D1QCS4_9FIRM</name>
<keyword evidence="9 12" id="KW-0131">Cell cycle</keyword>
<dbReference type="GO" id="GO:0006457">
    <property type="term" value="P:protein folding"/>
    <property type="evidence" value="ECO:0007669"/>
    <property type="project" value="UniProtKB-UniRule"/>
</dbReference>
<keyword evidence="12" id="KW-0963">Cytoplasm</keyword>
<comment type="subcellular location">
    <subcellularLocation>
        <location evidence="12">Cytoplasm</location>
    </subcellularLocation>
    <text evidence="12">About half TF is bound to the ribosome near the polypeptide exit tunnel while the other half is free in the cytoplasm.</text>
</comment>
<comment type="function">
    <text evidence="10 12">Involved in protein export. Acts as a chaperone by maintaining the newly synthesized protein in an open conformation. Functions as a peptidyl-prolyl cis-trans isomerase.</text>
</comment>
<dbReference type="InterPro" id="IPR001179">
    <property type="entry name" value="PPIase_FKBP_dom"/>
</dbReference>
<dbReference type="AlphaFoldDB" id="A0A9D1QCS4"/>
<dbReference type="PIRSF" id="PIRSF003095">
    <property type="entry name" value="Trigger_factor"/>
    <property type="match status" value="1"/>
</dbReference>
<sequence length="433" mass="48315">MKLVSVETPEKNVCKMTFSASAAELEEAAEAVYQRTRDTFTIKGFAKGQADRAQIEADRGEHIFWYDAINDLMDRDVPGLYEQALADGKLTPVDEPSYDLVSVKKEDGFVATATVALQPTLELSKTQGFEVSCTIPATTDKEVERLIERRRAGFAEMVPHKGPAVKGNIVHMDYTGYVNGEPFPGGSAEKQAIELGRGRMIPGFEEGILGHQAGDEFDLNVTFPANYHAKDLAGKEAVFKVRIIDVCIRQLPALNSDFAKKAGKVDTMEEYRAQVHDQLAKRKRTSAVNHARNQILMMLADAAQGELPGILVENAYHAEMQSFQQQLQMQRMSLDKYLGQVHQTRDEFKANVRKSAERNTRARMALLQIAGAEGLIPTDAEVDAQLAQRAEMAKKTLEEVKEKTDLRAFRRNEAIRRAADWVIERSTVKEIQA</sequence>
<evidence type="ECO:0000256" key="3">
    <source>
        <dbReference type="ARBA" id="ARBA00013194"/>
    </source>
</evidence>
<gene>
    <name evidence="12 16" type="primary">tig</name>
    <name evidence="16" type="ORF">H9890_09545</name>
</gene>
<dbReference type="Gene3D" id="3.30.70.1050">
    <property type="entry name" value="Trigger factor ribosome-binding domain"/>
    <property type="match status" value="1"/>
</dbReference>
<dbReference type="InterPro" id="IPR036611">
    <property type="entry name" value="Trigger_fac_ribosome-bd_sf"/>
</dbReference>
<evidence type="ECO:0000256" key="10">
    <source>
        <dbReference type="ARBA" id="ARBA00024849"/>
    </source>
</evidence>
<evidence type="ECO:0000256" key="7">
    <source>
        <dbReference type="ARBA" id="ARBA00023186"/>
    </source>
</evidence>
<feature type="domain" description="PPIase FKBP-type" evidence="15">
    <location>
        <begin position="167"/>
        <end position="252"/>
    </location>
</feature>
<evidence type="ECO:0000259" key="15">
    <source>
        <dbReference type="PROSITE" id="PS50059"/>
    </source>
</evidence>
<dbReference type="InterPro" id="IPR037041">
    <property type="entry name" value="Trigger_fac_C_sf"/>
</dbReference>
<evidence type="ECO:0000256" key="11">
    <source>
        <dbReference type="ARBA" id="ARBA00029986"/>
    </source>
</evidence>
<dbReference type="InterPro" id="IPR008881">
    <property type="entry name" value="Trigger_fac_ribosome-bd_bac"/>
</dbReference>
<dbReference type="GO" id="GO:0015031">
    <property type="term" value="P:protein transport"/>
    <property type="evidence" value="ECO:0007669"/>
    <property type="project" value="UniProtKB-UniRule"/>
</dbReference>
<comment type="domain">
    <text evidence="12">Consists of 3 domains; the N-terminus binds the ribosome, the middle domain has PPIase activity, while the C-terminus has intrinsic chaperone activity on its own.</text>
</comment>
<dbReference type="InterPro" id="IPR046357">
    <property type="entry name" value="PPIase_dom_sf"/>
</dbReference>
<keyword evidence="6 12" id="KW-0697">Rotamase</keyword>
<dbReference type="Proteomes" id="UP000823933">
    <property type="component" value="Unassembled WGS sequence"/>
</dbReference>
<dbReference type="GO" id="GO:0005737">
    <property type="term" value="C:cytoplasm"/>
    <property type="evidence" value="ECO:0007669"/>
    <property type="project" value="UniProtKB-SubCell"/>
</dbReference>
<dbReference type="GO" id="GO:0051301">
    <property type="term" value="P:cell division"/>
    <property type="evidence" value="ECO:0007669"/>
    <property type="project" value="UniProtKB-KW"/>
</dbReference>
<evidence type="ECO:0000256" key="2">
    <source>
        <dbReference type="ARBA" id="ARBA00005464"/>
    </source>
</evidence>
<dbReference type="Pfam" id="PF05697">
    <property type="entry name" value="Trigger_N"/>
    <property type="match status" value="1"/>
</dbReference>
<dbReference type="InterPro" id="IPR008880">
    <property type="entry name" value="Trigger_fac_C"/>
</dbReference>
<evidence type="ECO:0000256" key="14">
    <source>
        <dbReference type="RuleBase" id="RU003914"/>
    </source>
</evidence>
<evidence type="ECO:0000256" key="1">
    <source>
        <dbReference type="ARBA" id="ARBA00000971"/>
    </source>
</evidence>
<dbReference type="Pfam" id="PF05698">
    <property type="entry name" value="Trigger_C"/>
    <property type="match status" value="1"/>
</dbReference>
<dbReference type="InterPro" id="IPR027304">
    <property type="entry name" value="Trigger_fact/SurA_dom_sf"/>
</dbReference>
<evidence type="ECO:0000256" key="13">
    <source>
        <dbReference type="PROSITE-ProRule" id="PRU00277"/>
    </source>
</evidence>
<evidence type="ECO:0000256" key="12">
    <source>
        <dbReference type="HAMAP-Rule" id="MF_00303"/>
    </source>
</evidence>
<reference evidence="16" key="1">
    <citation type="journal article" date="2021" name="PeerJ">
        <title>Extensive microbial diversity within the chicken gut microbiome revealed by metagenomics and culture.</title>
        <authorList>
            <person name="Gilroy R."/>
            <person name="Ravi A."/>
            <person name="Getino M."/>
            <person name="Pursley I."/>
            <person name="Horton D.L."/>
            <person name="Alikhan N.F."/>
            <person name="Baker D."/>
            <person name="Gharbi K."/>
            <person name="Hall N."/>
            <person name="Watson M."/>
            <person name="Adriaenssens E.M."/>
            <person name="Foster-Nyarko E."/>
            <person name="Jarju S."/>
            <person name="Secka A."/>
            <person name="Antonio M."/>
            <person name="Oren A."/>
            <person name="Chaudhuri R.R."/>
            <person name="La Ragione R."/>
            <person name="Hildebrand F."/>
            <person name="Pallen M.J."/>
        </authorList>
    </citation>
    <scope>NUCLEOTIDE SEQUENCE</scope>
    <source>
        <strain evidence="16">ChiHcolR34-3080</strain>
    </source>
</reference>
<keyword evidence="7 12" id="KW-0143">Chaperone</keyword>
<keyword evidence="8 12" id="KW-0413">Isomerase</keyword>
<evidence type="ECO:0000313" key="17">
    <source>
        <dbReference type="Proteomes" id="UP000823933"/>
    </source>
</evidence>
<dbReference type="HAMAP" id="MF_00303">
    <property type="entry name" value="Trigger_factor_Tig"/>
    <property type="match status" value="1"/>
</dbReference>
<dbReference type="Pfam" id="PF00254">
    <property type="entry name" value="FKBP_C"/>
    <property type="match status" value="1"/>
</dbReference>
<dbReference type="FunFam" id="3.10.50.40:FF:000001">
    <property type="entry name" value="Trigger factor"/>
    <property type="match status" value="1"/>
</dbReference>
<protein>
    <recommendedName>
        <fullName evidence="4 12">Trigger factor</fullName>
        <shortName evidence="12">TF</shortName>
        <ecNumber evidence="3 12">5.2.1.8</ecNumber>
    </recommendedName>
    <alternativeName>
        <fullName evidence="11 12">PPIase</fullName>
    </alternativeName>
</protein>
<keyword evidence="5 12" id="KW-0132">Cell division</keyword>
<dbReference type="EC" id="5.2.1.8" evidence="3 12"/>
<dbReference type="SUPFAM" id="SSF102735">
    <property type="entry name" value="Trigger factor ribosome-binding domain"/>
    <property type="match status" value="1"/>
</dbReference>
<comment type="catalytic activity">
    <reaction evidence="1 12 13">
        <text>[protein]-peptidylproline (omega=180) = [protein]-peptidylproline (omega=0)</text>
        <dbReference type="Rhea" id="RHEA:16237"/>
        <dbReference type="Rhea" id="RHEA-COMP:10747"/>
        <dbReference type="Rhea" id="RHEA-COMP:10748"/>
        <dbReference type="ChEBI" id="CHEBI:83833"/>
        <dbReference type="ChEBI" id="CHEBI:83834"/>
        <dbReference type="EC" id="5.2.1.8"/>
    </reaction>
</comment>
<dbReference type="Gene3D" id="1.10.3120.10">
    <property type="entry name" value="Trigger factor, C-terminal domain"/>
    <property type="match status" value="1"/>
</dbReference>
<dbReference type="NCBIfam" id="TIGR00115">
    <property type="entry name" value="tig"/>
    <property type="match status" value="1"/>
</dbReference>
<evidence type="ECO:0000256" key="4">
    <source>
        <dbReference type="ARBA" id="ARBA00016902"/>
    </source>
</evidence>
<dbReference type="SUPFAM" id="SSF54534">
    <property type="entry name" value="FKBP-like"/>
    <property type="match status" value="1"/>
</dbReference>
<organism evidence="16 17">
    <name type="scientific">Candidatus Faecalibacterium intestinigallinarum</name>
    <dbReference type="NCBI Taxonomy" id="2838581"/>
    <lineage>
        <taxon>Bacteria</taxon>
        <taxon>Bacillati</taxon>
        <taxon>Bacillota</taxon>
        <taxon>Clostridia</taxon>
        <taxon>Eubacteriales</taxon>
        <taxon>Oscillospiraceae</taxon>
        <taxon>Faecalibacterium</taxon>
    </lineage>
</organism>
<dbReference type="PROSITE" id="PS50059">
    <property type="entry name" value="FKBP_PPIASE"/>
    <property type="match status" value="1"/>
</dbReference>
<dbReference type="EMBL" id="DXHQ01000109">
    <property type="protein sequence ID" value="HIW09626.1"/>
    <property type="molecule type" value="Genomic_DNA"/>
</dbReference>
<evidence type="ECO:0000256" key="9">
    <source>
        <dbReference type="ARBA" id="ARBA00023306"/>
    </source>
</evidence>
<evidence type="ECO:0000256" key="8">
    <source>
        <dbReference type="ARBA" id="ARBA00023235"/>
    </source>
</evidence>
<dbReference type="GO" id="GO:0003755">
    <property type="term" value="F:peptidyl-prolyl cis-trans isomerase activity"/>
    <property type="evidence" value="ECO:0007669"/>
    <property type="project" value="UniProtKB-UniRule"/>
</dbReference>
<evidence type="ECO:0000256" key="6">
    <source>
        <dbReference type="ARBA" id="ARBA00023110"/>
    </source>
</evidence>
<accession>A0A9D1QCS4</accession>
<dbReference type="Gene3D" id="3.10.50.40">
    <property type="match status" value="1"/>
</dbReference>
<dbReference type="SUPFAM" id="SSF109998">
    <property type="entry name" value="Triger factor/SurA peptide-binding domain-like"/>
    <property type="match status" value="1"/>
</dbReference>
<comment type="caution">
    <text evidence="16">The sequence shown here is derived from an EMBL/GenBank/DDBJ whole genome shotgun (WGS) entry which is preliminary data.</text>
</comment>
<comment type="similarity">
    <text evidence="2 12 14">Belongs to the FKBP-type PPIase family. Tig subfamily.</text>
</comment>